<keyword evidence="2" id="KW-1185">Reference proteome</keyword>
<sequence length="53" mass="5889">MDKVMRLASEKCVVILTKSSCCLCYAVNILFKEIGMVTTLRLPMNAAPYSDCN</sequence>
<evidence type="ECO:0008006" key="3">
    <source>
        <dbReference type="Google" id="ProtNLM"/>
    </source>
</evidence>
<reference evidence="2" key="1">
    <citation type="journal article" date="2020" name="Nat. Commun.">
        <title>Genome sequence of the cluster root forming white lupin.</title>
        <authorList>
            <person name="Hufnagel B."/>
            <person name="Marques A."/>
            <person name="Soriano A."/>
            <person name="Marques L."/>
            <person name="Divol F."/>
            <person name="Doumas P."/>
            <person name="Sallet E."/>
            <person name="Mancinotti D."/>
            <person name="Carrere S."/>
            <person name="Marande W."/>
            <person name="Arribat S."/>
            <person name="Keller J."/>
            <person name="Huneau C."/>
            <person name="Blein T."/>
            <person name="Aime D."/>
            <person name="Laguerre M."/>
            <person name="Taylor J."/>
            <person name="Schubert V."/>
            <person name="Nelson M."/>
            <person name="Geu-Flores F."/>
            <person name="Crespi M."/>
            <person name="Gallardo-Guerrero K."/>
            <person name="Delaux P.-M."/>
            <person name="Salse J."/>
            <person name="Berges H."/>
            <person name="Guyot R."/>
            <person name="Gouzy J."/>
            <person name="Peret B."/>
        </authorList>
    </citation>
    <scope>NUCLEOTIDE SEQUENCE [LARGE SCALE GENOMIC DNA]</scope>
    <source>
        <strain evidence="2">cv. Amiga</strain>
    </source>
</reference>
<dbReference type="OrthoDB" id="418495at2759"/>
<comment type="caution">
    <text evidence="1">The sequence shown here is derived from an EMBL/GenBank/DDBJ whole genome shotgun (WGS) entry which is preliminary data.</text>
</comment>
<gene>
    <name evidence="1" type="ORF">Lalb_Chr04g0257061</name>
</gene>
<proteinExistence type="predicted"/>
<organism evidence="1 2">
    <name type="scientific">Lupinus albus</name>
    <name type="common">White lupine</name>
    <name type="synonym">Lupinus termis</name>
    <dbReference type="NCBI Taxonomy" id="3870"/>
    <lineage>
        <taxon>Eukaryota</taxon>
        <taxon>Viridiplantae</taxon>
        <taxon>Streptophyta</taxon>
        <taxon>Embryophyta</taxon>
        <taxon>Tracheophyta</taxon>
        <taxon>Spermatophyta</taxon>
        <taxon>Magnoliopsida</taxon>
        <taxon>eudicotyledons</taxon>
        <taxon>Gunneridae</taxon>
        <taxon>Pentapetalae</taxon>
        <taxon>rosids</taxon>
        <taxon>fabids</taxon>
        <taxon>Fabales</taxon>
        <taxon>Fabaceae</taxon>
        <taxon>Papilionoideae</taxon>
        <taxon>50 kb inversion clade</taxon>
        <taxon>genistoids sensu lato</taxon>
        <taxon>core genistoids</taxon>
        <taxon>Genisteae</taxon>
        <taxon>Lupinus</taxon>
    </lineage>
</organism>
<name>A0A6A4QMP2_LUPAL</name>
<accession>A0A6A4QMP2</accession>
<dbReference type="Proteomes" id="UP000447434">
    <property type="component" value="Chromosome 4"/>
</dbReference>
<dbReference type="EMBL" id="WOCE01000004">
    <property type="protein sequence ID" value="KAE9615598.1"/>
    <property type="molecule type" value="Genomic_DNA"/>
</dbReference>
<protein>
    <recommendedName>
        <fullName evidence="3">Glutaredoxin domain-containing protein</fullName>
    </recommendedName>
</protein>
<evidence type="ECO:0000313" key="1">
    <source>
        <dbReference type="EMBL" id="KAE9615598.1"/>
    </source>
</evidence>
<dbReference type="AlphaFoldDB" id="A0A6A4QMP2"/>
<evidence type="ECO:0000313" key="2">
    <source>
        <dbReference type="Proteomes" id="UP000447434"/>
    </source>
</evidence>